<proteinExistence type="predicted"/>
<protein>
    <submittedName>
        <fullName evidence="1">Uncharacterized protein</fullName>
    </submittedName>
</protein>
<organism evidence="1 2">
    <name type="scientific">Heterodera trifolii</name>
    <dbReference type="NCBI Taxonomy" id="157864"/>
    <lineage>
        <taxon>Eukaryota</taxon>
        <taxon>Metazoa</taxon>
        <taxon>Ecdysozoa</taxon>
        <taxon>Nematoda</taxon>
        <taxon>Chromadorea</taxon>
        <taxon>Rhabditida</taxon>
        <taxon>Tylenchina</taxon>
        <taxon>Tylenchomorpha</taxon>
        <taxon>Tylenchoidea</taxon>
        <taxon>Heteroderidae</taxon>
        <taxon>Heteroderinae</taxon>
        <taxon>Heterodera</taxon>
    </lineage>
</organism>
<keyword evidence="2" id="KW-1185">Reference proteome</keyword>
<dbReference type="AlphaFoldDB" id="A0ABD2JXZ5"/>
<evidence type="ECO:0000313" key="1">
    <source>
        <dbReference type="EMBL" id="KAL3095472.1"/>
    </source>
</evidence>
<comment type="caution">
    <text evidence="1">The sequence shown here is derived from an EMBL/GenBank/DDBJ whole genome shotgun (WGS) entry which is preliminary data.</text>
</comment>
<name>A0ABD2JXZ5_9BILA</name>
<sequence length="163" mass="19579">MKNRKSQNILFNGVEPIEVTIGQFELIKQELCIDAEHSGANLINNYFGENLLQYAKAVKIEFDPNKEMNQIVPILKNEIQKMLRNGQWDYATFDCMHTIEWNLLRIDLAKMKQNRTWKQMEKLLKEWRILYINWVLNKSEMKRPNFAKIMRKIVQNLEMMSRE</sequence>
<reference evidence="1 2" key="1">
    <citation type="submission" date="2024-10" db="EMBL/GenBank/DDBJ databases">
        <authorList>
            <person name="Kim D."/>
        </authorList>
    </citation>
    <scope>NUCLEOTIDE SEQUENCE [LARGE SCALE GENOMIC DNA]</scope>
    <source>
        <strain evidence="1">BH-2024</strain>
    </source>
</reference>
<dbReference type="Proteomes" id="UP001620626">
    <property type="component" value="Unassembled WGS sequence"/>
</dbReference>
<accession>A0ABD2JXZ5</accession>
<gene>
    <name evidence="1" type="ORF">niasHT_026901</name>
</gene>
<dbReference type="EMBL" id="JBICBT010000880">
    <property type="protein sequence ID" value="KAL3095472.1"/>
    <property type="molecule type" value="Genomic_DNA"/>
</dbReference>
<evidence type="ECO:0000313" key="2">
    <source>
        <dbReference type="Proteomes" id="UP001620626"/>
    </source>
</evidence>